<dbReference type="InterPro" id="IPR017938">
    <property type="entry name" value="Riboflavin_synthase-like_b-brl"/>
</dbReference>
<dbReference type="Pfam" id="PF00258">
    <property type="entry name" value="Flavodoxin_1"/>
    <property type="match status" value="1"/>
</dbReference>
<reference evidence="9" key="1">
    <citation type="journal article" date="2019" name="Int. J. Syst. Evol. Microbiol.">
        <title>The Global Catalogue of Microorganisms (GCM) 10K type strain sequencing project: providing services to taxonomists for standard genome sequencing and annotation.</title>
        <authorList>
            <consortium name="The Broad Institute Genomics Platform"/>
            <consortium name="The Broad Institute Genome Sequencing Center for Infectious Disease"/>
            <person name="Wu L."/>
            <person name="Ma J."/>
        </authorList>
    </citation>
    <scope>NUCLEOTIDE SEQUENCE [LARGE SCALE GENOMIC DNA]</scope>
    <source>
        <strain evidence="9">CCUG 55585</strain>
    </source>
</reference>
<dbReference type="PROSITE" id="PS51384">
    <property type="entry name" value="FAD_FR"/>
    <property type="match status" value="1"/>
</dbReference>
<evidence type="ECO:0000256" key="4">
    <source>
        <dbReference type="ARBA" id="ARBA00023797"/>
    </source>
</evidence>
<evidence type="ECO:0000256" key="1">
    <source>
        <dbReference type="ARBA" id="ARBA00022630"/>
    </source>
</evidence>
<name>A0ABW2YCH6_9GAMM</name>
<comment type="caution">
    <text evidence="8">The sequence shown here is derived from an EMBL/GenBank/DDBJ whole genome shotgun (WGS) entry which is preliminary data.</text>
</comment>
<protein>
    <recommendedName>
        <fullName evidence="4">NADPH--hemoprotein reductase</fullName>
        <ecNumber evidence="4">1.6.2.4</ecNumber>
    </recommendedName>
</protein>
<gene>
    <name evidence="8" type="ORF">ACFQ0E_11385</name>
</gene>
<dbReference type="Proteomes" id="UP001597110">
    <property type="component" value="Unassembled WGS sequence"/>
</dbReference>
<keyword evidence="3" id="KW-0813">Transport</keyword>
<evidence type="ECO:0000256" key="5">
    <source>
        <dbReference type="SAM" id="Phobius"/>
    </source>
</evidence>
<dbReference type="SUPFAM" id="SSF52343">
    <property type="entry name" value="Ferredoxin reductase-like, C-terminal NADP-linked domain"/>
    <property type="match status" value="1"/>
</dbReference>
<dbReference type="Gene3D" id="3.40.50.360">
    <property type="match status" value="1"/>
</dbReference>
<evidence type="ECO:0000256" key="3">
    <source>
        <dbReference type="ARBA" id="ARBA00022982"/>
    </source>
</evidence>
<dbReference type="SUPFAM" id="SSF52218">
    <property type="entry name" value="Flavoproteins"/>
    <property type="match status" value="1"/>
</dbReference>
<feature type="domain" description="Flavodoxin-like" evidence="6">
    <location>
        <begin position="88"/>
        <end position="225"/>
    </location>
</feature>
<dbReference type="InterPro" id="IPR008254">
    <property type="entry name" value="Flavodoxin/NO_synth"/>
</dbReference>
<feature type="transmembrane region" description="Helical" evidence="5">
    <location>
        <begin position="48"/>
        <end position="67"/>
    </location>
</feature>
<dbReference type="PRINTS" id="PR00369">
    <property type="entry name" value="FLAVODOXIN"/>
</dbReference>
<dbReference type="SUPFAM" id="SSF63380">
    <property type="entry name" value="Riboflavin synthase domain-like"/>
    <property type="match status" value="1"/>
</dbReference>
<evidence type="ECO:0000259" key="7">
    <source>
        <dbReference type="PROSITE" id="PS51384"/>
    </source>
</evidence>
<evidence type="ECO:0000256" key="2">
    <source>
        <dbReference type="ARBA" id="ARBA00022643"/>
    </source>
</evidence>
<dbReference type="RefSeq" id="WP_386823750.1">
    <property type="nucleotide sequence ID" value="NZ_JBHTIF010000001.1"/>
</dbReference>
<evidence type="ECO:0000313" key="8">
    <source>
        <dbReference type="EMBL" id="MFD0726194.1"/>
    </source>
</evidence>
<evidence type="ECO:0000313" key="9">
    <source>
        <dbReference type="Proteomes" id="UP001597110"/>
    </source>
</evidence>
<dbReference type="EMBL" id="JBHTIF010000001">
    <property type="protein sequence ID" value="MFD0726194.1"/>
    <property type="molecule type" value="Genomic_DNA"/>
</dbReference>
<dbReference type="InterPro" id="IPR017927">
    <property type="entry name" value="FAD-bd_FR_type"/>
</dbReference>
<keyword evidence="5" id="KW-1133">Transmembrane helix</keyword>
<organism evidence="8 9">
    <name type="scientific">Lysobacter brunescens</name>
    <dbReference type="NCBI Taxonomy" id="262323"/>
    <lineage>
        <taxon>Bacteria</taxon>
        <taxon>Pseudomonadati</taxon>
        <taxon>Pseudomonadota</taxon>
        <taxon>Gammaproteobacteria</taxon>
        <taxon>Lysobacterales</taxon>
        <taxon>Lysobacteraceae</taxon>
        <taxon>Lysobacter</taxon>
    </lineage>
</organism>
<dbReference type="PROSITE" id="PS50902">
    <property type="entry name" value="FLAVODOXIN_LIKE"/>
    <property type="match status" value="1"/>
</dbReference>
<dbReference type="PANTHER" id="PTHR19384:SF17">
    <property type="entry name" value="NADPH--CYTOCHROME P450 REDUCTASE"/>
    <property type="match status" value="1"/>
</dbReference>
<keyword evidence="9" id="KW-1185">Reference proteome</keyword>
<dbReference type="InterPro" id="IPR001709">
    <property type="entry name" value="Flavoprot_Pyr_Nucl_cyt_Rdtase"/>
</dbReference>
<dbReference type="Gene3D" id="3.40.50.80">
    <property type="entry name" value="Nucleotide-binding domain of ferredoxin-NADP reductase (FNR) module"/>
    <property type="match status" value="1"/>
</dbReference>
<sequence>MSAPSAPHASPRARLAQAVLLAALAALALWMPTWQSAPWPSISASGPKLAIAGGLLLAYLLGCAYFLRSGRAATPASSTSPVARDASLRVLYASQTGFALRLAELSADSLRAASAAPALSALDDIGSDPFDGCETALFIVSTTGEGDPPDNALAFAADVMSSTRDLTHLRYAVLALGDRRYVRYCAFGHAIDDWLRRCGATPLFDVIEVDNGDGGALRRWQHEIAQVAGDASAAIEAADWAAPDYEAWTLVSRRELNPGSLGAPVYDIRLRAQGAMPRWTAGDLVEIGPEHDAASVADWMHAHGIEDRALEDASGHETFSTRLARSRWPDMRENEDIATLAARLEPLPHREYSIASIPEDGDLRLLVRLTRRADGEHGLGSGWLCLHAPQAATIRLRIRSNPGFHPAPDEAPLILIGNGTGIAGLRAHLAQRALSRTGRSWLLFGERRREHDLHYADELDAWSRDGVLARSDFAFSRDPLRPRYVQDALREAADTLRGWIDDGAHLRVCGSAAGMATGVDEALRDILGDAIVDALRRDGRYRRDVY</sequence>
<keyword evidence="3" id="KW-0249">Electron transport</keyword>
<keyword evidence="1" id="KW-0285">Flavoprotein</keyword>
<dbReference type="PANTHER" id="PTHR19384">
    <property type="entry name" value="NITRIC OXIDE SYNTHASE-RELATED"/>
    <property type="match status" value="1"/>
</dbReference>
<dbReference type="CDD" id="cd06200">
    <property type="entry name" value="SiR_like1"/>
    <property type="match status" value="1"/>
</dbReference>
<dbReference type="InterPro" id="IPR039261">
    <property type="entry name" value="FNR_nucleotide-bd"/>
</dbReference>
<evidence type="ECO:0000259" key="6">
    <source>
        <dbReference type="PROSITE" id="PS50902"/>
    </source>
</evidence>
<keyword evidence="5" id="KW-0812">Transmembrane</keyword>
<dbReference type="InterPro" id="IPR001094">
    <property type="entry name" value="Flavdoxin-like"/>
</dbReference>
<dbReference type="EC" id="1.6.2.4" evidence="4"/>
<dbReference type="PRINTS" id="PR00371">
    <property type="entry name" value="FPNCR"/>
</dbReference>
<proteinExistence type="predicted"/>
<feature type="domain" description="FAD-binding FR-type" evidence="7">
    <location>
        <begin position="243"/>
        <end position="407"/>
    </location>
</feature>
<keyword evidence="2" id="KW-0288">FMN</keyword>
<dbReference type="InterPro" id="IPR001433">
    <property type="entry name" value="OxRdtase_FAD/NAD-bd"/>
</dbReference>
<dbReference type="Pfam" id="PF00175">
    <property type="entry name" value="NAD_binding_1"/>
    <property type="match status" value="1"/>
</dbReference>
<keyword evidence="5" id="KW-0472">Membrane</keyword>
<dbReference type="InterPro" id="IPR029039">
    <property type="entry name" value="Flavoprotein-like_sf"/>
</dbReference>
<accession>A0ABW2YCH6</accession>